<comment type="caution">
    <text evidence="12">The sequence shown here is derived from an EMBL/GenBank/DDBJ whole genome shotgun (WGS) entry which is preliminary data.</text>
</comment>
<evidence type="ECO:0000256" key="3">
    <source>
        <dbReference type="ARBA" id="ARBA00011890"/>
    </source>
</evidence>
<keyword evidence="8" id="KW-0949">S-adenosyl-L-methionine</keyword>
<protein>
    <recommendedName>
        <fullName evidence="4">Protein-L-isoaspartate O-methyltransferase</fullName>
        <ecNumber evidence="3">2.1.1.77</ecNumber>
    </recommendedName>
    <alternativeName>
        <fullName evidence="11">L-isoaspartyl protein carboxyl methyltransferase</fullName>
    </alternativeName>
    <alternativeName>
        <fullName evidence="9">Protein L-isoaspartyl methyltransferase</fullName>
    </alternativeName>
    <alternativeName>
        <fullName evidence="10">Protein-beta-aspartate methyltransferase</fullName>
    </alternativeName>
</protein>
<dbReference type="EC" id="2.1.1.77" evidence="3"/>
<evidence type="ECO:0000256" key="10">
    <source>
        <dbReference type="ARBA" id="ARBA00031323"/>
    </source>
</evidence>
<keyword evidence="5" id="KW-0963">Cytoplasm</keyword>
<evidence type="ECO:0000256" key="6">
    <source>
        <dbReference type="ARBA" id="ARBA00022603"/>
    </source>
</evidence>
<reference evidence="12 13" key="1">
    <citation type="submission" date="2018-03" db="EMBL/GenBank/DDBJ databases">
        <title>Genomic Encyclopedia of Archaeal and Bacterial Type Strains, Phase II (KMG-II): from individual species to whole genera.</title>
        <authorList>
            <person name="Goeker M."/>
        </authorList>
    </citation>
    <scope>NUCLEOTIDE SEQUENCE [LARGE SCALE GENOMIC DNA]</scope>
    <source>
        <strain evidence="12 13">DSM 45601</strain>
    </source>
</reference>
<comment type="similarity">
    <text evidence="2">Belongs to the methyltransferase superfamily. L-isoaspartyl/D-aspartyl protein methyltransferase family.</text>
</comment>
<comment type="subcellular location">
    <subcellularLocation>
        <location evidence="1">Cytoplasm</location>
    </subcellularLocation>
</comment>
<dbReference type="CDD" id="cd02440">
    <property type="entry name" value="AdoMet_MTases"/>
    <property type="match status" value="1"/>
</dbReference>
<evidence type="ECO:0000256" key="4">
    <source>
        <dbReference type="ARBA" id="ARBA00013346"/>
    </source>
</evidence>
<dbReference type="Gene3D" id="3.40.50.150">
    <property type="entry name" value="Vaccinia Virus protein VP39"/>
    <property type="match status" value="1"/>
</dbReference>
<dbReference type="GO" id="GO:0032259">
    <property type="term" value="P:methylation"/>
    <property type="evidence" value="ECO:0007669"/>
    <property type="project" value="UniProtKB-KW"/>
</dbReference>
<sequence>MTAAPAPERRVRAFLDLLRGTGRLAPEWEAPFTAVQRHRFLPDVIWAPAGDDDGDGYVPVGSDDPYWWDEAAYADVAVVTQVDDGRPAGPGGRGLIATSSASQPSLVAWMLTESDVRVGHRVLEVGTGTGYNAALLSARLGDGKVVTVEVDEALAERARAVLADAGHRPQVVTGDGARPVGRGRFDRVIATAAARAVPYPWVEQTVPGGVVLTPWGPGFGSPHLLRLIVEEDGRAHGRIVGAAPFMWLRDHRAPAGRMWDHVADDAPTAEGRIAVSPRVVARDDRGLELALGVLVPRLNYALYEAKDGSGEATVYVYDRAGSWAWAEYEPGAADYETHHHGPRDMWAEVAAAYRWWTGAGRPGVDRFGLTVTPHGQTVWLDSPARPVGS</sequence>
<organism evidence="12 13">
    <name type="scientific">Allonocardiopsis opalescens</name>
    <dbReference type="NCBI Taxonomy" id="1144618"/>
    <lineage>
        <taxon>Bacteria</taxon>
        <taxon>Bacillati</taxon>
        <taxon>Actinomycetota</taxon>
        <taxon>Actinomycetes</taxon>
        <taxon>Streptosporangiales</taxon>
        <taxon>Allonocardiopsis</taxon>
    </lineage>
</organism>
<dbReference type="AlphaFoldDB" id="A0A2T0Q5R9"/>
<dbReference type="PANTHER" id="PTHR11579:SF0">
    <property type="entry name" value="PROTEIN-L-ISOASPARTATE(D-ASPARTATE) O-METHYLTRANSFERASE"/>
    <property type="match status" value="1"/>
</dbReference>
<evidence type="ECO:0000256" key="5">
    <source>
        <dbReference type="ARBA" id="ARBA00022490"/>
    </source>
</evidence>
<dbReference type="OrthoDB" id="3501659at2"/>
<dbReference type="GO" id="GO:0004719">
    <property type="term" value="F:protein-L-isoaspartate (D-aspartate) O-methyltransferase activity"/>
    <property type="evidence" value="ECO:0007669"/>
    <property type="project" value="UniProtKB-EC"/>
</dbReference>
<dbReference type="SUPFAM" id="SSF53335">
    <property type="entry name" value="S-adenosyl-L-methionine-dependent methyltransferases"/>
    <property type="match status" value="1"/>
</dbReference>
<evidence type="ECO:0000256" key="8">
    <source>
        <dbReference type="ARBA" id="ARBA00022691"/>
    </source>
</evidence>
<dbReference type="Proteomes" id="UP000237846">
    <property type="component" value="Unassembled WGS sequence"/>
</dbReference>
<proteinExistence type="inferred from homology"/>
<evidence type="ECO:0000313" key="13">
    <source>
        <dbReference type="Proteomes" id="UP000237846"/>
    </source>
</evidence>
<evidence type="ECO:0000256" key="7">
    <source>
        <dbReference type="ARBA" id="ARBA00022679"/>
    </source>
</evidence>
<keyword evidence="6 12" id="KW-0489">Methyltransferase</keyword>
<gene>
    <name evidence="12" type="ORF">CLV72_104699</name>
</gene>
<accession>A0A2T0Q5R9</accession>
<dbReference type="EMBL" id="PVZC01000004">
    <property type="protein sequence ID" value="PRX99119.1"/>
    <property type="molecule type" value="Genomic_DNA"/>
</dbReference>
<keyword evidence="13" id="KW-1185">Reference proteome</keyword>
<evidence type="ECO:0000256" key="2">
    <source>
        <dbReference type="ARBA" id="ARBA00005369"/>
    </source>
</evidence>
<dbReference type="InterPro" id="IPR000682">
    <property type="entry name" value="PCMT"/>
</dbReference>
<evidence type="ECO:0000256" key="11">
    <source>
        <dbReference type="ARBA" id="ARBA00031350"/>
    </source>
</evidence>
<name>A0A2T0Q5R9_9ACTN</name>
<evidence type="ECO:0000256" key="9">
    <source>
        <dbReference type="ARBA" id="ARBA00030757"/>
    </source>
</evidence>
<dbReference type="Pfam" id="PF01135">
    <property type="entry name" value="PCMT"/>
    <property type="match status" value="1"/>
</dbReference>
<evidence type="ECO:0000313" key="12">
    <source>
        <dbReference type="EMBL" id="PRX99119.1"/>
    </source>
</evidence>
<keyword evidence="7 12" id="KW-0808">Transferase</keyword>
<dbReference type="PANTHER" id="PTHR11579">
    <property type="entry name" value="PROTEIN-L-ISOASPARTATE O-METHYLTRANSFERASE"/>
    <property type="match status" value="1"/>
</dbReference>
<evidence type="ECO:0000256" key="1">
    <source>
        <dbReference type="ARBA" id="ARBA00004496"/>
    </source>
</evidence>
<dbReference type="InterPro" id="IPR029063">
    <property type="entry name" value="SAM-dependent_MTases_sf"/>
</dbReference>
<dbReference type="RefSeq" id="WP_106246898.1">
    <property type="nucleotide sequence ID" value="NZ_PVZC01000004.1"/>
</dbReference>
<dbReference type="GO" id="GO:0005737">
    <property type="term" value="C:cytoplasm"/>
    <property type="evidence" value="ECO:0007669"/>
    <property type="project" value="UniProtKB-SubCell"/>
</dbReference>